<evidence type="ECO:0000313" key="2">
    <source>
        <dbReference type="Proteomes" id="UP000829291"/>
    </source>
</evidence>
<gene>
    <name evidence="3 4 5 6 7" type="primary">LOC107222728</name>
</gene>
<evidence type="ECO:0000313" key="5">
    <source>
        <dbReference type="RefSeq" id="XP_046588817.1"/>
    </source>
</evidence>
<reference evidence="3 4" key="1">
    <citation type="submission" date="2025-05" db="UniProtKB">
        <authorList>
            <consortium name="RefSeq"/>
        </authorList>
    </citation>
    <scope>IDENTIFICATION</scope>
    <source>
        <tissue evidence="3 4">Thorax and Abdomen</tissue>
    </source>
</reference>
<evidence type="ECO:0000256" key="1">
    <source>
        <dbReference type="SAM" id="Phobius"/>
    </source>
</evidence>
<sequence length="501" mass="55635">MDPMKFLLMSATIFGLYSTDNGCVAILTNSVNRCDAPPCRCDVFARLTCDCDNEPEELVLTTEGDRRLSPHTTRIMISNCPSVRLVNSSLTSMGGLRAISFENIGNLTLYPQSFELATRDTPAKISITNSSIDLLPSFTFKGDVEVIHLQNVRIGQVNAFAFSNLVGTETMTLDNCVIDTMEAQAFKKFDVGYLHVIGGTFGDVVPSRAMNDIEVTSKFMLDGVRMGTVRSSAFIIRRPRTVAIQNCDFGTIEGQAFSVTTTGAVIMKNNTFGNLNVGAFLDIKTDPEYQSYHNNNNNNNGRLNDLIFKNNSIKTFEEGSVMFDRGSFRPELDGILVNHNCECSAIPVWRGNVLNYSNVYAKFYSMSVPDEPINVGPETFLCLDFDADFTPVTFNEYEARYCSISNSTLLFVLVLVGSIVVLLVGGFLIVWCCRRQRENNQKRWISVPTNAPDVVSKKNGVIARDAPVDSRITMVVPDGRVYRETEFHVIVEKAEPLTTEL</sequence>
<keyword evidence="2" id="KW-1185">Reference proteome</keyword>
<dbReference type="RefSeq" id="XP_046588815.1">
    <property type="nucleotide sequence ID" value="XM_046732859.1"/>
</dbReference>
<feature type="transmembrane region" description="Helical" evidence="1">
    <location>
        <begin position="409"/>
        <end position="433"/>
    </location>
</feature>
<keyword evidence="1" id="KW-0472">Membrane</keyword>
<dbReference type="RefSeq" id="XP_046588819.1">
    <property type="nucleotide sequence ID" value="XM_046732863.1"/>
</dbReference>
<protein>
    <submittedName>
        <fullName evidence="3 4">Uncharacterized protein LOC107222728</fullName>
    </submittedName>
</protein>
<evidence type="ECO:0000313" key="6">
    <source>
        <dbReference type="RefSeq" id="XP_046588818.1"/>
    </source>
</evidence>
<organism evidence="2 4">
    <name type="scientific">Neodiprion lecontei</name>
    <name type="common">Redheaded pine sawfly</name>
    <dbReference type="NCBI Taxonomy" id="441921"/>
    <lineage>
        <taxon>Eukaryota</taxon>
        <taxon>Metazoa</taxon>
        <taxon>Ecdysozoa</taxon>
        <taxon>Arthropoda</taxon>
        <taxon>Hexapoda</taxon>
        <taxon>Insecta</taxon>
        <taxon>Pterygota</taxon>
        <taxon>Neoptera</taxon>
        <taxon>Endopterygota</taxon>
        <taxon>Hymenoptera</taxon>
        <taxon>Tenthredinoidea</taxon>
        <taxon>Diprionidae</taxon>
        <taxon>Diprioninae</taxon>
        <taxon>Neodiprion</taxon>
    </lineage>
</organism>
<dbReference type="Gene3D" id="2.160.20.10">
    <property type="entry name" value="Single-stranded right-handed beta-helix, Pectin lyase-like"/>
    <property type="match status" value="1"/>
</dbReference>
<evidence type="ECO:0000313" key="4">
    <source>
        <dbReference type="RefSeq" id="XP_046588816.1"/>
    </source>
</evidence>
<keyword evidence="1" id="KW-1133">Transmembrane helix</keyword>
<dbReference type="GeneID" id="107222728"/>
<dbReference type="RefSeq" id="XP_046588816.1">
    <property type="nucleotide sequence ID" value="XM_046732860.1"/>
</dbReference>
<keyword evidence="1" id="KW-0812">Transmembrane</keyword>
<name>A0ABM3FLB4_NEOLC</name>
<evidence type="ECO:0000313" key="3">
    <source>
        <dbReference type="RefSeq" id="XP_046588815.1"/>
    </source>
</evidence>
<evidence type="ECO:0000313" key="7">
    <source>
        <dbReference type="RefSeq" id="XP_046588819.1"/>
    </source>
</evidence>
<dbReference type="Proteomes" id="UP000829291">
    <property type="component" value="Chromosome 2"/>
</dbReference>
<dbReference type="RefSeq" id="XP_046588818.1">
    <property type="nucleotide sequence ID" value="XM_046732862.1"/>
</dbReference>
<accession>A0ABM3FLB4</accession>
<proteinExistence type="predicted"/>
<dbReference type="SUPFAM" id="SSF52058">
    <property type="entry name" value="L domain-like"/>
    <property type="match status" value="1"/>
</dbReference>
<dbReference type="RefSeq" id="XP_046588817.1">
    <property type="nucleotide sequence ID" value="XM_046732861.1"/>
</dbReference>
<dbReference type="InterPro" id="IPR012334">
    <property type="entry name" value="Pectin_lyas_fold"/>
</dbReference>